<keyword evidence="4 7" id="KW-0812">Transmembrane</keyword>
<feature type="transmembrane region" description="Helical" evidence="7">
    <location>
        <begin position="68"/>
        <end position="92"/>
    </location>
</feature>
<evidence type="ECO:0000256" key="1">
    <source>
        <dbReference type="ARBA" id="ARBA00004651"/>
    </source>
</evidence>
<dbReference type="PANTHER" id="PTHR43744:SF12">
    <property type="entry name" value="ABC TRANSPORTER PERMEASE PROTEIN MG189-RELATED"/>
    <property type="match status" value="1"/>
</dbReference>
<name>A0A543BKW3_9MICO</name>
<keyword evidence="5 7" id="KW-1133">Transmembrane helix</keyword>
<evidence type="ECO:0000256" key="2">
    <source>
        <dbReference type="ARBA" id="ARBA00022448"/>
    </source>
</evidence>
<organism evidence="9 10">
    <name type="scientific">Microbacterium saperdae</name>
    <dbReference type="NCBI Taxonomy" id="69368"/>
    <lineage>
        <taxon>Bacteria</taxon>
        <taxon>Bacillati</taxon>
        <taxon>Actinomycetota</taxon>
        <taxon>Actinomycetes</taxon>
        <taxon>Micrococcales</taxon>
        <taxon>Microbacteriaceae</taxon>
        <taxon>Microbacterium</taxon>
    </lineage>
</organism>
<dbReference type="Pfam" id="PF00528">
    <property type="entry name" value="BPD_transp_1"/>
    <property type="match status" value="1"/>
</dbReference>
<feature type="transmembrane region" description="Helical" evidence="7">
    <location>
        <begin position="12"/>
        <end position="30"/>
    </location>
</feature>
<evidence type="ECO:0000256" key="4">
    <source>
        <dbReference type="ARBA" id="ARBA00022692"/>
    </source>
</evidence>
<dbReference type="GO" id="GO:0055085">
    <property type="term" value="P:transmembrane transport"/>
    <property type="evidence" value="ECO:0007669"/>
    <property type="project" value="InterPro"/>
</dbReference>
<dbReference type="InterPro" id="IPR035906">
    <property type="entry name" value="MetI-like_sf"/>
</dbReference>
<comment type="subcellular location">
    <subcellularLocation>
        <location evidence="1 7">Cell membrane</location>
        <topology evidence="1 7">Multi-pass membrane protein</topology>
    </subcellularLocation>
</comment>
<gene>
    <name evidence="9" type="ORF">FB560_1093</name>
</gene>
<comment type="caution">
    <text evidence="9">The sequence shown here is derived from an EMBL/GenBank/DDBJ whole genome shotgun (WGS) entry which is preliminary data.</text>
</comment>
<sequence length="275" mass="29859">MIMSPTYRVLRLSLTIVCGLIMALPIFYMVSRSFMTAQEVQAFPATLFPAELQWSNYAKALEFITPQVLWNSVFFSLGVLVLQLVLCLPAAFALAKIPFRWTGLVLAVLVVPMFVPGNFTLIPTFVITYQLGWLNSWAGLIVPVAAQIAFGVLLFRQFFAGLPNGLTEAARLDGAGWFRVFWSVMLPLAKPALATYCSITFLGAWNQYIWPLVTATDPGMTVINVALAPLAAGQYSTASPAVGLAGAAIAMLPVLLVFLALQKWYVKGVAGSGLE</sequence>
<feature type="transmembrane region" description="Helical" evidence="7">
    <location>
        <begin position="104"/>
        <end position="131"/>
    </location>
</feature>
<reference evidence="9 10" key="1">
    <citation type="submission" date="2019-06" db="EMBL/GenBank/DDBJ databases">
        <title>Sequencing the genomes of 1000 actinobacteria strains.</title>
        <authorList>
            <person name="Klenk H.-P."/>
        </authorList>
    </citation>
    <scope>NUCLEOTIDE SEQUENCE [LARGE SCALE GENOMIC DNA]</scope>
    <source>
        <strain evidence="9 10">DSM 20169</strain>
    </source>
</reference>
<keyword evidence="3" id="KW-1003">Cell membrane</keyword>
<dbReference type="GO" id="GO:0005886">
    <property type="term" value="C:plasma membrane"/>
    <property type="evidence" value="ECO:0007669"/>
    <property type="project" value="UniProtKB-SubCell"/>
</dbReference>
<comment type="similarity">
    <text evidence="7">Belongs to the binding-protein-dependent transport system permease family.</text>
</comment>
<evidence type="ECO:0000313" key="10">
    <source>
        <dbReference type="Proteomes" id="UP000317209"/>
    </source>
</evidence>
<dbReference type="PROSITE" id="PS50928">
    <property type="entry name" value="ABC_TM1"/>
    <property type="match status" value="1"/>
</dbReference>
<keyword evidence="2 7" id="KW-0813">Transport</keyword>
<evidence type="ECO:0000259" key="8">
    <source>
        <dbReference type="PROSITE" id="PS50928"/>
    </source>
</evidence>
<dbReference type="AlphaFoldDB" id="A0A543BKW3"/>
<protein>
    <submittedName>
        <fullName evidence="9">Carbohydrate ABC transporter membrane protein 2 (CUT1 family)</fullName>
    </submittedName>
</protein>
<keyword evidence="6 7" id="KW-0472">Membrane</keyword>
<dbReference type="Gene3D" id="1.10.3720.10">
    <property type="entry name" value="MetI-like"/>
    <property type="match status" value="1"/>
</dbReference>
<feature type="transmembrane region" description="Helical" evidence="7">
    <location>
        <begin position="180"/>
        <end position="202"/>
    </location>
</feature>
<dbReference type="CDD" id="cd06261">
    <property type="entry name" value="TM_PBP2"/>
    <property type="match status" value="1"/>
</dbReference>
<dbReference type="Proteomes" id="UP000317209">
    <property type="component" value="Unassembled WGS sequence"/>
</dbReference>
<proteinExistence type="inferred from homology"/>
<feature type="domain" description="ABC transmembrane type-1" evidence="8">
    <location>
        <begin position="69"/>
        <end position="261"/>
    </location>
</feature>
<evidence type="ECO:0000256" key="3">
    <source>
        <dbReference type="ARBA" id="ARBA00022475"/>
    </source>
</evidence>
<evidence type="ECO:0000256" key="6">
    <source>
        <dbReference type="ARBA" id="ARBA00023136"/>
    </source>
</evidence>
<keyword evidence="10" id="KW-1185">Reference proteome</keyword>
<dbReference type="PANTHER" id="PTHR43744">
    <property type="entry name" value="ABC TRANSPORTER PERMEASE PROTEIN MG189-RELATED-RELATED"/>
    <property type="match status" value="1"/>
</dbReference>
<feature type="transmembrane region" description="Helical" evidence="7">
    <location>
        <begin position="242"/>
        <end position="261"/>
    </location>
</feature>
<evidence type="ECO:0000256" key="5">
    <source>
        <dbReference type="ARBA" id="ARBA00022989"/>
    </source>
</evidence>
<feature type="transmembrane region" description="Helical" evidence="7">
    <location>
        <begin position="137"/>
        <end position="159"/>
    </location>
</feature>
<dbReference type="InterPro" id="IPR000515">
    <property type="entry name" value="MetI-like"/>
</dbReference>
<accession>A0A543BKW3</accession>
<dbReference type="OrthoDB" id="3524874at2"/>
<evidence type="ECO:0000313" key="9">
    <source>
        <dbReference type="EMBL" id="TQL85477.1"/>
    </source>
</evidence>
<evidence type="ECO:0000256" key="7">
    <source>
        <dbReference type="RuleBase" id="RU363032"/>
    </source>
</evidence>
<dbReference type="EMBL" id="VFOX01000001">
    <property type="protein sequence ID" value="TQL85477.1"/>
    <property type="molecule type" value="Genomic_DNA"/>
</dbReference>
<dbReference type="SUPFAM" id="SSF161098">
    <property type="entry name" value="MetI-like"/>
    <property type="match status" value="1"/>
</dbReference>